<name>A0AAN9JU73_CANGL</name>
<keyword evidence="2" id="KW-1185">Reference proteome</keyword>
<accession>A0AAN9JU73</accession>
<evidence type="ECO:0000313" key="2">
    <source>
        <dbReference type="Proteomes" id="UP001367508"/>
    </source>
</evidence>
<dbReference type="AlphaFoldDB" id="A0AAN9JU73"/>
<protein>
    <submittedName>
        <fullName evidence="1">Uncharacterized protein</fullName>
    </submittedName>
</protein>
<evidence type="ECO:0000313" key="1">
    <source>
        <dbReference type="EMBL" id="KAK7305595.1"/>
    </source>
</evidence>
<organism evidence="1 2">
    <name type="scientific">Canavalia gladiata</name>
    <name type="common">Sword bean</name>
    <name type="synonym">Dolichos gladiatus</name>
    <dbReference type="NCBI Taxonomy" id="3824"/>
    <lineage>
        <taxon>Eukaryota</taxon>
        <taxon>Viridiplantae</taxon>
        <taxon>Streptophyta</taxon>
        <taxon>Embryophyta</taxon>
        <taxon>Tracheophyta</taxon>
        <taxon>Spermatophyta</taxon>
        <taxon>Magnoliopsida</taxon>
        <taxon>eudicotyledons</taxon>
        <taxon>Gunneridae</taxon>
        <taxon>Pentapetalae</taxon>
        <taxon>rosids</taxon>
        <taxon>fabids</taxon>
        <taxon>Fabales</taxon>
        <taxon>Fabaceae</taxon>
        <taxon>Papilionoideae</taxon>
        <taxon>50 kb inversion clade</taxon>
        <taxon>NPAAA clade</taxon>
        <taxon>indigoferoid/millettioid clade</taxon>
        <taxon>Phaseoleae</taxon>
        <taxon>Canavalia</taxon>
    </lineage>
</organism>
<gene>
    <name evidence="1" type="ORF">VNO77_43501</name>
</gene>
<sequence>MLCILHRPLVLKTFCETVSELRTWFLELSHSRGITILCPVHCSMCVAQGGHDDLMSSSPSSGLSPAIYSGFQTQPLQLNMRVALVAGLNPTPSGMN</sequence>
<comment type="caution">
    <text evidence="1">The sequence shown here is derived from an EMBL/GenBank/DDBJ whole genome shotgun (WGS) entry which is preliminary data.</text>
</comment>
<proteinExistence type="predicted"/>
<dbReference type="Proteomes" id="UP001367508">
    <property type="component" value="Unassembled WGS sequence"/>
</dbReference>
<dbReference type="EMBL" id="JAYMYQ010000011">
    <property type="protein sequence ID" value="KAK7305595.1"/>
    <property type="molecule type" value="Genomic_DNA"/>
</dbReference>
<reference evidence="1 2" key="1">
    <citation type="submission" date="2024-01" db="EMBL/GenBank/DDBJ databases">
        <title>The genomes of 5 underutilized Papilionoideae crops provide insights into root nodulation and disease resistanc.</title>
        <authorList>
            <person name="Jiang F."/>
        </authorList>
    </citation>
    <scope>NUCLEOTIDE SEQUENCE [LARGE SCALE GENOMIC DNA]</scope>
    <source>
        <strain evidence="1">LVBAO_FW01</strain>
        <tissue evidence="1">Leaves</tissue>
    </source>
</reference>